<reference evidence="1" key="2">
    <citation type="journal article" date="2015" name="Fish Shellfish Immunol.">
        <title>Early steps in the European eel (Anguilla anguilla)-Vibrio vulnificus interaction in the gills: Role of the RtxA13 toxin.</title>
        <authorList>
            <person name="Callol A."/>
            <person name="Pajuelo D."/>
            <person name="Ebbesson L."/>
            <person name="Teles M."/>
            <person name="MacKenzie S."/>
            <person name="Amaro C."/>
        </authorList>
    </citation>
    <scope>NUCLEOTIDE SEQUENCE</scope>
</reference>
<dbReference type="AlphaFoldDB" id="A0A0E9T0L1"/>
<evidence type="ECO:0000313" key="1">
    <source>
        <dbReference type="EMBL" id="JAH46455.1"/>
    </source>
</evidence>
<protein>
    <submittedName>
        <fullName evidence="1">Uncharacterized protein</fullName>
    </submittedName>
</protein>
<proteinExistence type="predicted"/>
<name>A0A0E9T0L1_ANGAN</name>
<reference evidence="1" key="1">
    <citation type="submission" date="2014-11" db="EMBL/GenBank/DDBJ databases">
        <authorList>
            <person name="Amaro Gonzalez C."/>
        </authorList>
    </citation>
    <scope>NUCLEOTIDE SEQUENCE</scope>
</reference>
<organism evidence="1">
    <name type="scientific">Anguilla anguilla</name>
    <name type="common">European freshwater eel</name>
    <name type="synonym">Muraena anguilla</name>
    <dbReference type="NCBI Taxonomy" id="7936"/>
    <lineage>
        <taxon>Eukaryota</taxon>
        <taxon>Metazoa</taxon>
        <taxon>Chordata</taxon>
        <taxon>Craniata</taxon>
        <taxon>Vertebrata</taxon>
        <taxon>Euteleostomi</taxon>
        <taxon>Actinopterygii</taxon>
        <taxon>Neopterygii</taxon>
        <taxon>Teleostei</taxon>
        <taxon>Anguilliformes</taxon>
        <taxon>Anguillidae</taxon>
        <taxon>Anguilla</taxon>
    </lineage>
</organism>
<sequence length="76" mass="8725">MAWCIDLMKPTKFCSSAGNLNVIWRLDSLVRELQQEMPLSFELRFMLLDSDTMSICAGYVENHKPLGSKTNSDRKL</sequence>
<dbReference type="EMBL" id="GBXM01062122">
    <property type="protein sequence ID" value="JAH46455.1"/>
    <property type="molecule type" value="Transcribed_RNA"/>
</dbReference>
<accession>A0A0E9T0L1</accession>